<dbReference type="EMBL" id="JAGKQM010000015">
    <property type="protein sequence ID" value="KAH0878452.1"/>
    <property type="molecule type" value="Genomic_DNA"/>
</dbReference>
<proteinExistence type="predicted"/>
<keyword evidence="3" id="KW-1185">Reference proteome</keyword>
<evidence type="ECO:0000313" key="1">
    <source>
        <dbReference type="EMBL" id="KAH0853689.1"/>
    </source>
</evidence>
<evidence type="ECO:0000313" key="3">
    <source>
        <dbReference type="Proteomes" id="UP000824890"/>
    </source>
</evidence>
<comment type="caution">
    <text evidence="2">The sequence shown here is derived from an EMBL/GenBank/DDBJ whole genome shotgun (WGS) entry which is preliminary data.</text>
</comment>
<organism evidence="2 3">
    <name type="scientific">Brassica napus</name>
    <name type="common">Rape</name>
    <dbReference type="NCBI Taxonomy" id="3708"/>
    <lineage>
        <taxon>Eukaryota</taxon>
        <taxon>Viridiplantae</taxon>
        <taxon>Streptophyta</taxon>
        <taxon>Embryophyta</taxon>
        <taxon>Tracheophyta</taxon>
        <taxon>Spermatophyta</taxon>
        <taxon>Magnoliopsida</taxon>
        <taxon>eudicotyledons</taxon>
        <taxon>Gunneridae</taxon>
        <taxon>Pentapetalae</taxon>
        <taxon>rosids</taxon>
        <taxon>malvids</taxon>
        <taxon>Brassicales</taxon>
        <taxon>Brassicaceae</taxon>
        <taxon>Brassiceae</taxon>
        <taxon>Brassica</taxon>
    </lineage>
</organism>
<dbReference type="EMBL" id="JAGKQM010000711">
    <property type="protein sequence ID" value="KAH0853689.1"/>
    <property type="molecule type" value="Genomic_DNA"/>
</dbReference>
<accession>A0ABQ7ZEG6</accession>
<reference evidence="2 3" key="1">
    <citation type="submission" date="2021-05" db="EMBL/GenBank/DDBJ databases">
        <title>Genome Assembly of Synthetic Allotetraploid Brassica napus Reveals Homoeologous Exchanges between Subgenomes.</title>
        <authorList>
            <person name="Davis J.T."/>
        </authorList>
    </citation>
    <scope>NUCLEOTIDE SEQUENCE [LARGE SCALE GENOMIC DNA]</scope>
    <source>
        <strain evidence="3">cv. Da-Ae</strain>
        <tissue evidence="2">Seedling</tissue>
    </source>
</reference>
<sequence>MENTFNSDHESRSSRLMIVYKKVDWYSPEPFRQSGVILGVITTTKPLSGIALFVSEVLWFKVI</sequence>
<dbReference type="Proteomes" id="UP000824890">
    <property type="component" value="Unassembled WGS sequence"/>
</dbReference>
<gene>
    <name evidence="2" type="ORF">HID58_065846</name>
    <name evidence="1" type="ORF">HID58_092969</name>
</gene>
<protein>
    <submittedName>
        <fullName evidence="2">Uncharacterized protein</fullName>
    </submittedName>
</protein>
<evidence type="ECO:0000313" key="2">
    <source>
        <dbReference type="EMBL" id="KAH0878452.1"/>
    </source>
</evidence>
<name>A0ABQ7ZEG6_BRANA</name>